<keyword evidence="5" id="KW-0131">Cell cycle</keyword>
<evidence type="ECO:0000259" key="8">
    <source>
        <dbReference type="Pfam" id="PF03799"/>
    </source>
</evidence>
<dbReference type="PANTHER" id="PTHR37820:SF1">
    <property type="entry name" value="CELL DIVISION PROTEIN FTSQ"/>
    <property type="match status" value="1"/>
</dbReference>
<organism evidence="10">
    <name type="scientific">Schaalia odontolytica</name>
    <dbReference type="NCBI Taxonomy" id="1660"/>
    <lineage>
        <taxon>Bacteria</taxon>
        <taxon>Bacillati</taxon>
        <taxon>Actinomycetota</taxon>
        <taxon>Actinomycetes</taxon>
        <taxon>Actinomycetales</taxon>
        <taxon>Actinomycetaceae</taxon>
        <taxon>Schaalia</taxon>
    </lineage>
</organism>
<protein>
    <submittedName>
        <fullName evidence="10">Cell division protein FtsQ</fullName>
    </submittedName>
</protein>
<dbReference type="PANTHER" id="PTHR37820">
    <property type="entry name" value="CELL DIVISION PROTEIN DIVIB"/>
    <property type="match status" value="1"/>
</dbReference>
<evidence type="ECO:0000256" key="5">
    <source>
        <dbReference type="ARBA" id="ARBA00023306"/>
    </source>
</evidence>
<accession>A0A6N2U313</accession>
<dbReference type="Pfam" id="PF03799">
    <property type="entry name" value="FtsQ_DivIB_C"/>
    <property type="match status" value="1"/>
</dbReference>
<evidence type="ECO:0000256" key="4">
    <source>
        <dbReference type="ARBA" id="ARBA00022989"/>
    </source>
</evidence>
<feature type="compositionally biased region" description="Basic residues" evidence="6">
    <location>
        <begin position="80"/>
        <end position="92"/>
    </location>
</feature>
<evidence type="ECO:0000313" key="10">
    <source>
        <dbReference type="EMBL" id="VYT12400.1"/>
    </source>
</evidence>
<keyword evidence="2 10" id="KW-0132">Cell division</keyword>
<proteinExistence type="predicted"/>
<keyword evidence="7" id="KW-0472">Membrane</keyword>
<feature type="region of interest" description="Disordered" evidence="6">
    <location>
        <begin position="1"/>
        <end position="109"/>
    </location>
</feature>
<name>A0A6N2U313_9ACTO</name>
<feature type="transmembrane region" description="Helical" evidence="7">
    <location>
        <begin position="144"/>
        <end position="167"/>
    </location>
</feature>
<keyword evidence="3 7" id="KW-0812">Transmembrane</keyword>
<evidence type="ECO:0000256" key="1">
    <source>
        <dbReference type="ARBA" id="ARBA00022475"/>
    </source>
</evidence>
<evidence type="ECO:0000256" key="7">
    <source>
        <dbReference type="SAM" id="Phobius"/>
    </source>
</evidence>
<evidence type="ECO:0000259" key="9">
    <source>
        <dbReference type="Pfam" id="PF08478"/>
    </source>
</evidence>
<reference evidence="10" key="1">
    <citation type="submission" date="2019-11" db="EMBL/GenBank/DDBJ databases">
        <authorList>
            <person name="Feng L."/>
        </authorList>
    </citation>
    <scope>NUCLEOTIDE SEQUENCE</scope>
    <source>
        <strain evidence="10">AodontolyticusLFYP35</strain>
    </source>
</reference>
<feature type="domain" description="Cell division protein FtsQ/DivIB C-terminal" evidence="8">
    <location>
        <begin position="252"/>
        <end position="351"/>
    </location>
</feature>
<sequence>MKQPPRPRRSRFSSAPEASSTPEVSSESSQGFVAPEEAPGEGSSSDTVASSPEASVSDRPAPSLAQASSVEEKKEAERAARRKRNRELRRARREASAQSPSSGELLNRPLGQSDAAAILGSSDESATADLNERRRERTHAHRRLLLTRVASACGGVIVVCALVWGVFFSPLFALDMSKVSIEGLGDDTTTQNEVRAAIEPFASVPLPRLKTSAIDEQIAKVRLVREVNVQRSWPRGLSVQIRPRQAILAVKDGSSWALVDDQGVTVSSASTAPEGMAPTTLPDGDQRAQAAADVAAIWTAMGDDLRSNITMITHDGQTISMTLTNSRTLNWGVAKDNELKAKVAAVLISQRQARNYDVSSPVHPVTS</sequence>
<evidence type="ECO:0000256" key="6">
    <source>
        <dbReference type="SAM" id="MobiDB-lite"/>
    </source>
</evidence>
<dbReference type="AlphaFoldDB" id="A0A6N2U313"/>
<gene>
    <name evidence="10" type="primary">ftsQ</name>
    <name evidence="10" type="ORF">AOLFYP35_01629</name>
</gene>
<feature type="compositionally biased region" description="Low complexity" evidence="6">
    <location>
        <begin position="12"/>
        <end position="29"/>
    </location>
</feature>
<feature type="domain" description="POTRA" evidence="9">
    <location>
        <begin position="176"/>
        <end position="242"/>
    </location>
</feature>
<dbReference type="InterPro" id="IPR005548">
    <property type="entry name" value="Cell_div_FtsQ/DivIB_C"/>
</dbReference>
<dbReference type="InterPro" id="IPR050487">
    <property type="entry name" value="FtsQ_DivIB"/>
</dbReference>
<keyword evidence="4 7" id="KW-1133">Transmembrane helix</keyword>
<dbReference type="Pfam" id="PF08478">
    <property type="entry name" value="POTRA_1"/>
    <property type="match status" value="1"/>
</dbReference>
<keyword evidence="1" id="KW-1003">Cell membrane</keyword>
<dbReference type="GO" id="GO:0005886">
    <property type="term" value="C:plasma membrane"/>
    <property type="evidence" value="ECO:0007669"/>
    <property type="project" value="TreeGrafter"/>
</dbReference>
<feature type="compositionally biased region" description="Basic residues" evidence="6">
    <location>
        <begin position="1"/>
        <end position="11"/>
    </location>
</feature>
<dbReference type="EMBL" id="CACRSM010000003">
    <property type="protein sequence ID" value="VYT12400.1"/>
    <property type="molecule type" value="Genomic_DNA"/>
</dbReference>
<dbReference type="InterPro" id="IPR013685">
    <property type="entry name" value="POTRA_FtsQ_type"/>
</dbReference>
<feature type="compositionally biased region" description="Polar residues" evidence="6">
    <location>
        <begin position="42"/>
        <end position="54"/>
    </location>
</feature>
<feature type="compositionally biased region" description="Basic and acidic residues" evidence="6">
    <location>
        <begin position="70"/>
        <end position="79"/>
    </location>
</feature>
<dbReference type="GO" id="GO:0051301">
    <property type="term" value="P:cell division"/>
    <property type="evidence" value="ECO:0007669"/>
    <property type="project" value="UniProtKB-KW"/>
</dbReference>
<evidence type="ECO:0000256" key="2">
    <source>
        <dbReference type="ARBA" id="ARBA00022618"/>
    </source>
</evidence>
<evidence type="ECO:0000256" key="3">
    <source>
        <dbReference type="ARBA" id="ARBA00022692"/>
    </source>
</evidence>
<dbReference type="Gene3D" id="3.10.20.310">
    <property type="entry name" value="membrane protein fhac"/>
    <property type="match status" value="1"/>
</dbReference>